<dbReference type="Proteomes" id="UP000306509">
    <property type="component" value="Unassembled WGS sequence"/>
</dbReference>
<dbReference type="RefSeq" id="WP_138002920.1">
    <property type="nucleotide sequence ID" value="NZ_QGQD01000060.1"/>
</dbReference>
<dbReference type="PANTHER" id="PTHR43687">
    <property type="entry name" value="ADENYLYLSULFATE REDUCTASE, BETA SUBUNIT"/>
    <property type="match status" value="1"/>
</dbReference>
<keyword evidence="4" id="KW-0411">Iron-sulfur</keyword>
<evidence type="ECO:0000256" key="3">
    <source>
        <dbReference type="ARBA" id="ARBA00023004"/>
    </source>
</evidence>
<dbReference type="PROSITE" id="PS51379">
    <property type="entry name" value="4FE4S_FER_2"/>
    <property type="match status" value="2"/>
</dbReference>
<accession>A0A4U8Q5I5</accession>
<dbReference type="InterPro" id="IPR047964">
    <property type="entry name" value="EFR1-like"/>
</dbReference>
<protein>
    <submittedName>
        <fullName evidence="6">Ferredoxin II</fullName>
    </submittedName>
</protein>
<feature type="domain" description="4Fe-4S ferredoxin-type" evidence="5">
    <location>
        <begin position="219"/>
        <end position="241"/>
    </location>
</feature>
<dbReference type="InterPro" id="IPR017896">
    <property type="entry name" value="4Fe4S_Fe-S-bd"/>
</dbReference>
<keyword evidence="1" id="KW-0004">4Fe-4S</keyword>
<evidence type="ECO:0000259" key="5">
    <source>
        <dbReference type="PROSITE" id="PS51379"/>
    </source>
</evidence>
<dbReference type="InterPro" id="IPR050572">
    <property type="entry name" value="Fe-S_Ferredoxin"/>
</dbReference>
<dbReference type="Pfam" id="PF13237">
    <property type="entry name" value="Fer4_10"/>
    <property type="match status" value="1"/>
</dbReference>
<keyword evidence="3" id="KW-0408">Iron</keyword>
<keyword evidence="7" id="KW-1185">Reference proteome</keyword>
<dbReference type="Gene3D" id="3.30.70.20">
    <property type="match status" value="1"/>
</dbReference>
<dbReference type="InterPro" id="IPR029039">
    <property type="entry name" value="Flavoprotein-like_sf"/>
</dbReference>
<evidence type="ECO:0000256" key="4">
    <source>
        <dbReference type="ARBA" id="ARBA00023014"/>
    </source>
</evidence>
<reference evidence="6 7" key="1">
    <citation type="journal article" date="2019" name="Anaerobe">
        <title>Detection of Robinsoniella peoriensis in multiple bone samples of a trauma patient.</title>
        <authorList>
            <person name="Schrottner P."/>
            <person name="Hartwich K."/>
            <person name="Bunk B."/>
            <person name="Schober I."/>
            <person name="Helbig S."/>
            <person name="Rudolph W.W."/>
            <person name="Gunzer F."/>
        </authorList>
    </citation>
    <scope>NUCLEOTIDE SEQUENCE [LARGE SCALE GENOMIC DNA]</scope>
    <source>
        <strain evidence="6 7">DSM 106044</strain>
    </source>
</reference>
<gene>
    <name evidence="6" type="ORF">DSM106044_03195</name>
</gene>
<dbReference type="PROSITE" id="PS00198">
    <property type="entry name" value="4FE4S_FER_1"/>
    <property type="match status" value="2"/>
</dbReference>
<dbReference type="SUPFAM" id="SSF52218">
    <property type="entry name" value="Flavoproteins"/>
    <property type="match status" value="1"/>
</dbReference>
<dbReference type="STRING" id="180332.GCA_000797495_01856"/>
<dbReference type="NCBIfam" id="NF038196">
    <property type="entry name" value="ferrodoxin_EFR1"/>
    <property type="match status" value="1"/>
</dbReference>
<dbReference type="AlphaFoldDB" id="A0A4U8Q5I5"/>
<evidence type="ECO:0000256" key="1">
    <source>
        <dbReference type="ARBA" id="ARBA00022485"/>
    </source>
</evidence>
<name>A0A4U8Q5I5_9FIRM</name>
<proteinExistence type="predicted"/>
<feature type="domain" description="4Fe-4S ferredoxin-type" evidence="5">
    <location>
        <begin position="184"/>
        <end position="213"/>
    </location>
</feature>
<dbReference type="PANTHER" id="PTHR43687:SF1">
    <property type="entry name" value="FERREDOXIN III"/>
    <property type="match status" value="1"/>
</dbReference>
<dbReference type="GO" id="GO:0046872">
    <property type="term" value="F:metal ion binding"/>
    <property type="evidence" value="ECO:0007669"/>
    <property type="project" value="UniProtKB-KW"/>
</dbReference>
<evidence type="ECO:0000313" key="7">
    <source>
        <dbReference type="Proteomes" id="UP000306509"/>
    </source>
</evidence>
<keyword evidence="2" id="KW-0479">Metal-binding</keyword>
<dbReference type="GO" id="GO:0051539">
    <property type="term" value="F:4 iron, 4 sulfur cluster binding"/>
    <property type="evidence" value="ECO:0007669"/>
    <property type="project" value="UniProtKB-KW"/>
</dbReference>
<organism evidence="6 7">
    <name type="scientific">Robinsoniella peoriensis</name>
    <dbReference type="NCBI Taxonomy" id="180332"/>
    <lineage>
        <taxon>Bacteria</taxon>
        <taxon>Bacillati</taxon>
        <taxon>Bacillota</taxon>
        <taxon>Clostridia</taxon>
        <taxon>Lachnospirales</taxon>
        <taxon>Lachnospiraceae</taxon>
        <taxon>Robinsoniella</taxon>
    </lineage>
</organism>
<dbReference type="EMBL" id="QGQD01000060">
    <property type="protein sequence ID" value="TLD00105.1"/>
    <property type="molecule type" value="Genomic_DNA"/>
</dbReference>
<dbReference type="Gene3D" id="3.40.50.360">
    <property type="match status" value="1"/>
</dbReference>
<comment type="caution">
    <text evidence="6">The sequence shown here is derived from an EMBL/GenBank/DDBJ whole genome shotgun (WGS) entry which is preliminary data.</text>
</comment>
<sequence length="255" mass="28994">MIGIYFSGTGNTRHCIEKFTKAYDPEAIVYSIEDIRLPELIRSETEIVFGYPTQYSSMPKILRDFMIQNQELWQGKKVFILTTMRMFSGDGAGVLARLLETFGAAVIGGLHLKMPDSISDEKVLKTTLEKNRQLVTESEEKIKKAVQKLQMGKPPQEGLGAFSHLAGLFGQRLYFYNKTKRYTDKLTIHSKKCIGCGKCVKLCPMKNIVMENGIAKSGDQCTMCYRCINHCPKQAITLLGHRVYEQGWIEKYLQK</sequence>
<evidence type="ECO:0000256" key="2">
    <source>
        <dbReference type="ARBA" id="ARBA00022723"/>
    </source>
</evidence>
<dbReference type="SUPFAM" id="SSF54862">
    <property type="entry name" value="4Fe-4S ferredoxins"/>
    <property type="match status" value="1"/>
</dbReference>
<evidence type="ECO:0000313" key="6">
    <source>
        <dbReference type="EMBL" id="TLD00105.1"/>
    </source>
</evidence>
<dbReference type="InterPro" id="IPR017900">
    <property type="entry name" value="4Fe4S_Fe_S_CS"/>
</dbReference>